<protein>
    <submittedName>
        <fullName evidence="2">DUF2909 domain-containing protein</fullName>
    </submittedName>
</protein>
<feature type="transmembrane region" description="Helical" evidence="1">
    <location>
        <begin position="38"/>
        <end position="62"/>
    </location>
</feature>
<reference evidence="3" key="1">
    <citation type="journal article" date="2019" name="Int. J. Syst. Evol. Microbiol.">
        <title>The Global Catalogue of Microorganisms (GCM) 10K type strain sequencing project: providing services to taxonomists for standard genome sequencing and annotation.</title>
        <authorList>
            <consortium name="The Broad Institute Genomics Platform"/>
            <consortium name="The Broad Institute Genome Sequencing Center for Infectious Disease"/>
            <person name="Wu L."/>
            <person name="Ma J."/>
        </authorList>
    </citation>
    <scope>NUCLEOTIDE SEQUENCE [LARGE SCALE GENOMIC DNA]</scope>
    <source>
        <strain evidence="3">KCTC 52237</strain>
    </source>
</reference>
<dbReference type="Pfam" id="PF11137">
    <property type="entry name" value="DUF2909"/>
    <property type="match status" value="1"/>
</dbReference>
<keyword evidence="1" id="KW-0812">Transmembrane</keyword>
<evidence type="ECO:0000313" key="2">
    <source>
        <dbReference type="EMBL" id="MFC3117123.1"/>
    </source>
</evidence>
<gene>
    <name evidence="2" type="ORF">ACFODX_16265</name>
</gene>
<evidence type="ECO:0000256" key="1">
    <source>
        <dbReference type="SAM" id="Phobius"/>
    </source>
</evidence>
<sequence>MFIKIVLIVLLALVVISLFQALFVMIKNDDKAPQMSKFLGRRLFFSVAVVLLLIILLLTGVITPHPRPY</sequence>
<dbReference type="Proteomes" id="UP001595555">
    <property type="component" value="Unassembled WGS sequence"/>
</dbReference>
<dbReference type="InterPro" id="IPR021313">
    <property type="entry name" value="DUF2909"/>
</dbReference>
<comment type="caution">
    <text evidence="2">The sequence shown here is derived from an EMBL/GenBank/DDBJ whole genome shotgun (WGS) entry which is preliminary data.</text>
</comment>
<accession>A0ABV7FKG6</accession>
<evidence type="ECO:0000313" key="3">
    <source>
        <dbReference type="Proteomes" id="UP001595555"/>
    </source>
</evidence>
<name>A0ABV7FKG6_9GAMM</name>
<keyword evidence="1" id="KW-0472">Membrane</keyword>
<proteinExistence type="predicted"/>
<dbReference type="EMBL" id="JBHRTF010000015">
    <property type="protein sequence ID" value="MFC3117123.1"/>
    <property type="molecule type" value="Genomic_DNA"/>
</dbReference>
<dbReference type="RefSeq" id="WP_378121105.1">
    <property type="nucleotide sequence ID" value="NZ_JBHRTF010000015.1"/>
</dbReference>
<organism evidence="2 3">
    <name type="scientific">Cellvibrio fontiphilus</name>
    <dbReference type="NCBI Taxonomy" id="1815559"/>
    <lineage>
        <taxon>Bacteria</taxon>
        <taxon>Pseudomonadati</taxon>
        <taxon>Pseudomonadota</taxon>
        <taxon>Gammaproteobacteria</taxon>
        <taxon>Cellvibrionales</taxon>
        <taxon>Cellvibrionaceae</taxon>
        <taxon>Cellvibrio</taxon>
    </lineage>
</organism>
<keyword evidence="1" id="KW-1133">Transmembrane helix</keyword>
<keyword evidence="3" id="KW-1185">Reference proteome</keyword>
<feature type="transmembrane region" description="Helical" evidence="1">
    <location>
        <begin position="6"/>
        <end position="26"/>
    </location>
</feature>